<dbReference type="InterPro" id="IPR050258">
    <property type="entry name" value="Leguminous_Lectin"/>
</dbReference>
<gene>
    <name evidence="6" type="ORF">E2562_033525</name>
</gene>
<evidence type="ECO:0000259" key="5">
    <source>
        <dbReference type="Pfam" id="PF00139"/>
    </source>
</evidence>
<dbReference type="PROSITE" id="PS00307">
    <property type="entry name" value="LECTIN_LEGUME_BETA"/>
    <property type="match status" value="1"/>
</dbReference>
<dbReference type="Pfam" id="PF00139">
    <property type="entry name" value="Lectin_legB"/>
    <property type="match status" value="1"/>
</dbReference>
<evidence type="ECO:0000313" key="7">
    <source>
        <dbReference type="Proteomes" id="UP000479710"/>
    </source>
</evidence>
<dbReference type="PIRSF" id="PIRSF002690">
    <property type="entry name" value="L-type_lectin_plant"/>
    <property type="match status" value="1"/>
</dbReference>
<name>A0A6G1CKF5_9ORYZ</name>
<comment type="similarity">
    <text evidence="1">Belongs to the leguminous lectin family.</text>
</comment>
<comment type="caution">
    <text evidence="6">The sequence shown here is derived from an EMBL/GenBank/DDBJ whole genome shotgun (WGS) entry which is preliminary data.</text>
</comment>
<dbReference type="EMBL" id="SPHZ02000009">
    <property type="protein sequence ID" value="KAF0900642.1"/>
    <property type="molecule type" value="Genomic_DNA"/>
</dbReference>
<keyword evidence="2" id="KW-0430">Lectin</keyword>
<feature type="region of interest" description="Disordered" evidence="3">
    <location>
        <begin position="262"/>
        <end position="286"/>
    </location>
</feature>
<dbReference type="PANTHER" id="PTHR32401">
    <property type="entry name" value="CONCANAVALIN A-LIKE LECTIN FAMILY PROTEIN"/>
    <property type="match status" value="1"/>
</dbReference>
<evidence type="ECO:0000256" key="4">
    <source>
        <dbReference type="SAM" id="SignalP"/>
    </source>
</evidence>
<dbReference type="PANTHER" id="PTHR32401:SF57">
    <property type="entry name" value="OS08G0334300 PROTEIN"/>
    <property type="match status" value="1"/>
</dbReference>
<protein>
    <recommendedName>
        <fullName evidence="5">Legume lectin domain-containing protein</fullName>
    </recommendedName>
</protein>
<reference evidence="6 7" key="1">
    <citation type="submission" date="2019-11" db="EMBL/GenBank/DDBJ databases">
        <title>Whole genome sequence of Oryza granulata.</title>
        <authorList>
            <person name="Li W."/>
        </authorList>
    </citation>
    <scope>NUCLEOTIDE SEQUENCE [LARGE SCALE GENOMIC DNA]</scope>
    <source>
        <strain evidence="7">cv. Menghai</strain>
        <tissue evidence="6">Leaf</tissue>
    </source>
</reference>
<evidence type="ECO:0000256" key="2">
    <source>
        <dbReference type="ARBA" id="ARBA00022734"/>
    </source>
</evidence>
<feature type="domain" description="Legume lectin" evidence="5">
    <location>
        <begin position="47"/>
        <end position="269"/>
    </location>
</feature>
<keyword evidence="4" id="KW-0732">Signal</keyword>
<dbReference type="Gene3D" id="2.60.120.200">
    <property type="match status" value="1"/>
</dbReference>
<dbReference type="InterPro" id="IPR013320">
    <property type="entry name" value="ConA-like_dom_sf"/>
</dbReference>
<dbReference type="InterPro" id="IPR019825">
    <property type="entry name" value="Lectin_legB_Mn/Ca_BS"/>
</dbReference>
<dbReference type="InterPro" id="IPR001220">
    <property type="entry name" value="Legume_lectin_dom"/>
</dbReference>
<organism evidence="6 7">
    <name type="scientific">Oryza meyeriana var. granulata</name>
    <dbReference type="NCBI Taxonomy" id="110450"/>
    <lineage>
        <taxon>Eukaryota</taxon>
        <taxon>Viridiplantae</taxon>
        <taxon>Streptophyta</taxon>
        <taxon>Embryophyta</taxon>
        <taxon>Tracheophyta</taxon>
        <taxon>Spermatophyta</taxon>
        <taxon>Magnoliopsida</taxon>
        <taxon>Liliopsida</taxon>
        <taxon>Poales</taxon>
        <taxon>Poaceae</taxon>
        <taxon>BOP clade</taxon>
        <taxon>Oryzoideae</taxon>
        <taxon>Oryzeae</taxon>
        <taxon>Oryzinae</taxon>
        <taxon>Oryza</taxon>
        <taxon>Oryza meyeriana</taxon>
    </lineage>
</organism>
<dbReference type="Proteomes" id="UP000479710">
    <property type="component" value="Unassembled WGS sequence"/>
</dbReference>
<dbReference type="InterPro" id="IPR016363">
    <property type="entry name" value="L-lectin"/>
</dbReference>
<evidence type="ECO:0000313" key="6">
    <source>
        <dbReference type="EMBL" id="KAF0900642.1"/>
    </source>
</evidence>
<evidence type="ECO:0000256" key="1">
    <source>
        <dbReference type="ARBA" id="ARBA00007606"/>
    </source>
</evidence>
<feature type="chain" id="PRO_5026165993" description="Legume lectin domain-containing protein" evidence="4">
    <location>
        <begin position="32"/>
        <end position="286"/>
    </location>
</feature>
<sequence length="286" mass="30498">MASTAYHHRSAQPQHHHFLLLFLFCTTLGAAALSFDYDFAAEPPGVAADFLFMGDSALVGDRINLTKLAVWSSGGVAHRQLVRLWDDDDAGGQAASFTAAFSFAIGRNSTNQADGMAFFVGSPRQDLPPDSPGGFLGLFSNSFYGYGSPRTVGVEFDTFRNQMWDPQGEGIDHIGIDVNNITSKNTTMLPILSLAGVMRAEIRYDAASTKMAATVRTVDGTNYSVETAVDLKAAGVPQDAAVGFSAATGNLTESHQLLSWSFHSTADGPSPAPPVVAESKKKRIKT</sequence>
<accession>A0A6G1CKF5</accession>
<dbReference type="SUPFAM" id="SSF49899">
    <property type="entry name" value="Concanavalin A-like lectins/glucanases"/>
    <property type="match status" value="1"/>
</dbReference>
<feature type="signal peptide" evidence="4">
    <location>
        <begin position="1"/>
        <end position="31"/>
    </location>
</feature>
<dbReference type="OrthoDB" id="687154at2759"/>
<dbReference type="CDD" id="cd06899">
    <property type="entry name" value="lectin_legume_LecRK_Arcelin_ConA"/>
    <property type="match status" value="1"/>
</dbReference>
<proteinExistence type="inferred from homology"/>
<evidence type="ECO:0000256" key="3">
    <source>
        <dbReference type="SAM" id="MobiDB-lite"/>
    </source>
</evidence>
<feature type="non-terminal residue" evidence="6">
    <location>
        <position position="286"/>
    </location>
</feature>
<keyword evidence="7" id="KW-1185">Reference proteome</keyword>
<dbReference type="AlphaFoldDB" id="A0A6G1CKF5"/>
<dbReference type="GO" id="GO:0030246">
    <property type="term" value="F:carbohydrate binding"/>
    <property type="evidence" value="ECO:0007669"/>
    <property type="project" value="UniProtKB-KW"/>
</dbReference>